<feature type="active site" description="Proton donor" evidence="2">
    <location>
        <position position="549"/>
    </location>
</feature>
<dbReference type="SUPFAM" id="SSF54373">
    <property type="entry name" value="FAD-linked reductases, C-terminal domain"/>
    <property type="match status" value="1"/>
</dbReference>
<evidence type="ECO:0000259" key="7">
    <source>
        <dbReference type="PROSITE" id="PS00624"/>
    </source>
</evidence>
<organism evidence="8 9">
    <name type="scientific">Phyllotreta striolata</name>
    <name type="common">Striped flea beetle</name>
    <name type="synonym">Crioceris striolata</name>
    <dbReference type="NCBI Taxonomy" id="444603"/>
    <lineage>
        <taxon>Eukaryota</taxon>
        <taxon>Metazoa</taxon>
        <taxon>Ecdysozoa</taxon>
        <taxon>Arthropoda</taxon>
        <taxon>Hexapoda</taxon>
        <taxon>Insecta</taxon>
        <taxon>Pterygota</taxon>
        <taxon>Neoptera</taxon>
        <taxon>Endopterygota</taxon>
        <taxon>Coleoptera</taxon>
        <taxon>Polyphaga</taxon>
        <taxon>Cucujiformia</taxon>
        <taxon>Chrysomeloidea</taxon>
        <taxon>Chrysomelidae</taxon>
        <taxon>Galerucinae</taxon>
        <taxon>Alticini</taxon>
        <taxon>Phyllotreta</taxon>
    </lineage>
</organism>
<keyword evidence="4" id="KW-0285">Flavoprotein</keyword>
<keyword evidence="3 4" id="KW-0274">FAD</keyword>
<dbReference type="SUPFAM" id="SSF51905">
    <property type="entry name" value="FAD/NAD(P)-binding domain"/>
    <property type="match status" value="1"/>
</dbReference>
<feature type="signal peptide" evidence="5">
    <location>
        <begin position="1"/>
        <end position="20"/>
    </location>
</feature>
<dbReference type="InterPro" id="IPR007867">
    <property type="entry name" value="GMC_OxRtase_C"/>
</dbReference>
<evidence type="ECO:0000313" key="9">
    <source>
        <dbReference type="Proteomes" id="UP001153712"/>
    </source>
</evidence>
<dbReference type="Gene3D" id="3.50.50.60">
    <property type="entry name" value="FAD/NAD(P)-binding domain"/>
    <property type="match status" value="1"/>
</dbReference>
<sequence>MSSLPSIWFLLLTVITASLQQTNLLDGVIRVLVDGEDQFRREPKDMPQSKLLKEYDFVIVGAGTAGCVLANRLSENPDWTVLLIEAGRNENFMMDFPILASYLQFTDANWKYKTVPSNRYCLGLDNNQCNWPRGKVIGGSSVLNYMIYTRGNRRDYDHWAKLGNTGWSWDEVLPYFKKVETFTIKEHMDPRWHSQNGLLTVSYSPGKTPIADAIINASMQIGIPNVDYNAATQIGVSRLQTSMKDGVRDSSSRAYLHPASKRTNLHVIKEAMASKILIDPSTKRAYGVEYYRGGKKQIIRAKKEVISSAGAINSPQLLMLSGIGPKKHLTSLGIKVISNLKVGYNLMDHVSTGGITFMIDKPYSILVERMFSKKNLDSYLNHHQGPLTIAGGCEVLVFHDFTNPDDPDGYPEIELLYEAGSIVSDRTFQKNFGITDEIYDVVYRPIEHRDTFMVLPMLMRPKSKGKVMLKNANYKSKPLIYPNYYAYKEDMDVMLKGIRLALNISEQPALRAIGTKLHDIPIPQCSGHSFGSDAYYECMARHFTFTIYHQSGTCKMGPGGDQKAVVDPRLRVYGVNNLRVVDASIMPEIPAAHTNAPVYMIAEKGADMIKEDWGMEI</sequence>
<dbReference type="GO" id="GO:0016614">
    <property type="term" value="F:oxidoreductase activity, acting on CH-OH group of donors"/>
    <property type="evidence" value="ECO:0007669"/>
    <property type="project" value="InterPro"/>
</dbReference>
<feature type="chain" id="PRO_5040293514" description="Glucose-methanol-choline oxidoreductase N-terminal domain-containing protein" evidence="5">
    <location>
        <begin position="21"/>
        <end position="617"/>
    </location>
</feature>
<dbReference type="AlphaFoldDB" id="A0A9N9XTE0"/>
<evidence type="ECO:0000256" key="3">
    <source>
        <dbReference type="PIRSR" id="PIRSR000137-2"/>
    </source>
</evidence>
<name>A0A9N9XTE0_PHYSR</name>
<evidence type="ECO:0000256" key="1">
    <source>
        <dbReference type="ARBA" id="ARBA00010790"/>
    </source>
</evidence>
<dbReference type="PROSITE" id="PS00624">
    <property type="entry name" value="GMC_OXRED_2"/>
    <property type="match status" value="1"/>
</dbReference>
<proteinExistence type="inferred from homology"/>
<dbReference type="PIRSF" id="PIRSF000137">
    <property type="entry name" value="Alcohol_oxidase"/>
    <property type="match status" value="1"/>
</dbReference>
<comment type="cofactor">
    <cofactor evidence="3">
        <name>FAD</name>
        <dbReference type="ChEBI" id="CHEBI:57692"/>
    </cofactor>
</comment>
<dbReference type="Pfam" id="PF00732">
    <property type="entry name" value="GMC_oxred_N"/>
    <property type="match status" value="1"/>
</dbReference>
<feature type="domain" description="Glucose-methanol-choline oxidoreductase N-terminal" evidence="7">
    <location>
        <begin position="310"/>
        <end position="324"/>
    </location>
</feature>
<dbReference type="PROSITE" id="PS00623">
    <property type="entry name" value="GMC_OXRED_1"/>
    <property type="match status" value="1"/>
</dbReference>
<accession>A0A9N9XTE0</accession>
<dbReference type="InterPro" id="IPR012132">
    <property type="entry name" value="GMC_OxRdtase"/>
</dbReference>
<dbReference type="OrthoDB" id="269227at2759"/>
<dbReference type="PANTHER" id="PTHR11552">
    <property type="entry name" value="GLUCOSE-METHANOL-CHOLINE GMC OXIDOREDUCTASE"/>
    <property type="match status" value="1"/>
</dbReference>
<feature type="active site" description="Proton acceptor" evidence="2">
    <location>
        <position position="593"/>
    </location>
</feature>
<evidence type="ECO:0000313" key="8">
    <source>
        <dbReference type="EMBL" id="CAG9861253.1"/>
    </source>
</evidence>
<evidence type="ECO:0000256" key="5">
    <source>
        <dbReference type="SAM" id="SignalP"/>
    </source>
</evidence>
<dbReference type="InterPro" id="IPR036188">
    <property type="entry name" value="FAD/NAD-bd_sf"/>
</dbReference>
<feature type="domain" description="Glucose-methanol-choline oxidoreductase N-terminal" evidence="6">
    <location>
        <begin position="134"/>
        <end position="157"/>
    </location>
</feature>
<reference evidence="8" key="1">
    <citation type="submission" date="2022-01" db="EMBL/GenBank/DDBJ databases">
        <authorList>
            <person name="King R."/>
        </authorList>
    </citation>
    <scope>NUCLEOTIDE SEQUENCE</scope>
</reference>
<keyword evidence="5" id="KW-0732">Signal</keyword>
<dbReference type="GO" id="GO:0050660">
    <property type="term" value="F:flavin adenine dinucleotide binding"/>
    <property type="evidence" value="ECO:0007669"/>
    <property type="project" value="InterPro"/>
</dbReference>
<gene>
    <name evidence="8" type="ORF">PHYEVI_LOCUS7596</name>
</gene>
<dbReference type="InterPro" id="IPR000172">
    <property type="entry name" value="GMC_OxRdtase_N"/>
</dbReference>
<dbReference type="PANTHER" id="PTHR11552:SF158">
    <property type="entry name" value="GH23626P-RELATED"/>
    <property type="match status" value="1"/>
</dbReference>
<dbReference type="Proteomes" id="UP001153712">
    <property type="component" value="Chromosome 4"/>
</dbReference>
<evidence type="ECO:0000256" key="2">
    <source>
        <dbReference type="PIRSR" id="PIRSR000137-1"/>
    </source>
</evidence>
<comment type="similarity">
    <text evidence="1 4">Belongs to the GMC oxidoreductase family.</text>
</comment>
<dbReference type="Pfam" id="PF05199">
    <property type="entry name" value="GMC_oxred_C"/>
    <property type="match status" value="1"/>
</dbReference>
<evidence type="ECO:0000256" key="4">
    <source>
        <dbReference type="RuleBase" id="RU003968"/>
    </source>
</evidence>
<dbReference type="EMBL" id="OU900097">
    <property type="protein sequence ID" value="CAG9861253.1"/>
    <property type="molecule type" value="Genomic_DNA"/>
</dbReference>
<feature type="binding site" evidence="3">
    <location>
        <position position="136"/>
    </location>
    <ligand>
        <name>FAD</name>
        <dbReference type="ChEBI" id="CHEBI:57692"/>
    </ligand>
</feature>
<keyword evidence="9" id="KW-1185">Reference proteome</keyword>
<protein>
    <recommendedName>
        <fullName evidence="6 7">Glucose-methanol-choline oxidoreductase N-terminal domain-containing protein</fullName>
    </recommendedName>
</protein>
<dbReference type="Gene3D" id="3.30.560.10">
    <property type="entry name" value="Glucose Oxidase, domain 3"/>
    <property type="match status" value="1"/>
</dbReference>
<evidence type="ECO:0000259" key="6">
    <source>
        <dbReference type="PROSITE" id="PS00623"/>
    </source>
</evidence>